<comment type="similarity">
    <text evidence="2">Belongs to the immunoglobulin superfamily.</text>
</comment>
<dbReference type="SMART" id="SM00408">
    <property type="entry name" value="IGc2"/>
    <property type="match status" value="1"/>
</dbReference>
<keyword evidence="4 11" id="KW-0732">Signal</keyword>
<evidence type="ECO:0000256" key="5">
    <source>
        <dbReference type="ARBA" id="ARBA00022737"/>
    </source>
</evidence>
<feature type="signal peptide" evidence="11">
    <location>
        <begin position="1"/>
        <end position="27"/>
    </location>
</feature>
<evidence type="ECO:0000256" key="9">
    <source>
        <dbReference type="ARBA" id="ARBA00023180"/>
    </source>
</evidence>
<keyword evidence="5" id="KW-0677">Repeat</keyword>
<dbReference type="GO" id="GO:0050839">
    <property type="term" value="F:cell adhesion molecule binding"/>
    <property type="evidence" value="ECO:0007669"/>
    <property type="project" value="TreeGrafter"/>
</dbReference>
<feature type="chain" id="PRO_5041962024" evidence="11">
    <location>
        <begin position="28"/>
        <end position="279"/>
    </location>
</feature>
<dbReference type="EMBL" id="BRZM01000063">
    <property type="protein sequence ID" value="GLD63536.1"/>
    <property type="molecule type" value="Genomic_DNA"/>
</dbReference>
<keyword evidence="10" id="KW-0393">Immunoglobulin domain</keyword>
<dbReference type="InterPro" id="IPR013098">
    <property type="entry name" value="Ig_I-set"/>
</dbReference>
<evidence type="ECO:0000256" key="10">
    <source>
        <dbReference type="ARBA" id="ARBA00023319"/>
    </source>
</evidence>
<keyword evidence="8" id="KW-1015">Disulfide bond</keyword>
<dbReference type="SUPFAM" id="SSF48726">
    <property type="entry name" value="Immunoglobulin"/>
    <property type="match status" value="1"/>
</dbReference>
<dbReference type="PROSITE" id="PS50835">
    <property type="entry name" value="IG_LIKE"/>
    <property type="match status" value="1"/>
</dbReference>
<reference evidence="13" key="1">
    <citation type="submission" date="2022-08" db="EMBL/GenBank/DDBJ databases">
        <title>Genome sequencing of akame (Lates japonicus).</title>
        <authorList>
            <person name="Hashiguchi Y."/>
            <person name="Takahashi H."/>
        </authorList>
    </citation>
    <scope>NUCLEOTIDE SEQUENCE</scope>
    <source>
        <strain evidence="13">Kochi</strain>
    </source>
</reference>
<keyword evidence="14" id="KW-1185">Reference proteome</keyword>
<evidence type="ECO:0000259" key="12">
    <source>
        <dbReference type="PROSITE" id="PS50835"/>
    </source>
</evidence>
<evidence type="ECO:0000256" key="11">
    <source>
        <dbReference type="SAM" id="SignalP"/>
    </source>
</evidence>
<dbReference type="InterPro" id="IPR007110">
    <property type="entry name" value="Ig-like_dom"/>
</dbReference>
<dbReference type="InterPro" id="IPR013783">
    <property type="entry name" value="Ig-like_fold"/>
</dbReference>
<dbReference type="InterPro" id="IPR003599">
    <property type="entry name" value="Ig_sub"/>
</dbReference>
<dbReference type="InterPro" id="IPR003598">
    <property type="entry name" value="Ig_sub2"/>
</dbReference>
<dbReference type="Pfam" id="PF07679">
    <property type="entry name" value="I-set"/>
    <property type="match status" value="1"/>
</dbReference>
<evidence type="ECO:0000256" key="6">
    <source>
        <dbReference type="ARBA" id="ARBA00022989"/>
    </source>
</evidence>
<dbReference type="Proteomes" id="UP001279410">
    <property type="component" value="Unassembled WGS sequence"/>
</dbReference>
<dbReference type="SMART" id="SM00409">
    <property type="entry name" value="IG"/>
    <property type="match status" value="1"/>
</dbReference>
<dbReference type="InterPro" id="IPR036179">
    <property type="entry name" value="Ig-like_dom_sf"/>
</dbReference>
<evidence type="ECO:0000256" key="8">
    <source>
        <dbReference type="ARBA" id="ARBA00023157"/>
    </source>
</evidence>
<dbReference type="AlphaFoldDB" id="A0AAD3N0R6"/>
<feature type="domain" description="Ig-like" evidence="12">
    <location>
        <begin position="157"/>
        <end position="265"/>
    </location>
</feature>
<evidence type="ECO:0000256" key="4">
    <source>
        <dbReference type="ARBA" id="ARBA00022729"/>
    </source>
</evidence>
<dbReference type="PANTHER" id="PTHR11640:SF136">
    <property type="entry name" value="NEPHRIN"/>
    <property type="match status" value="1"/>
</dbReference>
<evidence type="ECO:0000256" key="3">
    <source>
        <dbReference type="ARBA" id="ARBA00022692"/>
    </source>
</evidence>
<keyword evidence="3" id="KW-0812">Transmembrane</keyword>
<gene>
    <name evidence="13" type="ORF">AKAME5_001514600</name>
</gene>
<dbReference type="GO" id="GO:0098609">
    <property type="term" value="P:cell-cell adhesion"/>
    <property type="evidence" value="ECO:0007669"/>
    <property type="project" value="TreeGrafter"/>
</dbReference>
<dbReference type="GO" id="GO:0005886">
    <property type="term" value="C:plasma membrane"/>
    <property type="evidence" value="ECO:0007669"/>
    <property type="project" value="TreeGrafter"/>
</dbReference>
<keyword evidence="9" id="KW-0325">Glycoprotein</keyword>
<comment type="caution">
    <text evidence="13">The sequence shown here is derived from an EMBL/GenBank/DDBJ whole genome shotgun (WGS) entry which is preliminary data.</text>
</comment>
<proteinExistence type="inferred from homology"/>
<keyword evidence="7" id="KW-0472">Membrane</keyword>
<evidence type="ECO:0000256" key="7">
    <source>
        <dbReference type="ARBA" id="ARBA00023136"/>
    </source>
</evidence>
<keyword evidence="6" id="KW-1133">Transmembrane helix</keyword>
<evidence type="ECO:0000256" key="1">
    <source>
        <dbReference type="ARBA" id="ARBA00004479"/>
    </source>
</evidence>
<dbReference type="FunFam" id="2.60.40.10:FF:000077">
    <property type="entry name" value="Kirre like nephrin family adhesion molecule 3"/>
    <property type="match status" value="1"/>
</dbReference>
<dbReference type="InterPro" id="IPR051275">
    <property type="entry name" value="Cell_adhesion_signaling"/>
</dbReference>
<sequence>MWQATEPRLNQIIRPQLLLLFLRPGSGWPPLADSAVCEPQVLSFAPLASLSSARLAHPPPPSLLLLPPTLHLRREINLLALGCWAMTVCGAGMGCTAQLLTSGPHPSLPVHFSLERTLDTGMSAVYCMRLQSLDLCHYEGSGVSGEMDLLSAWIASPSALPFLCLIWGTQAQQAFRSEPRNLTVWMGATAVLRCEVLRASGTVQWVKDGLLLGPERSLPGFPRYSMIGNPERGQYHLQIEKAQLEDDALYQCQAGQSESSQAIVSNTAWVTMLSEQNHG</sequence>
<accession>A0AAD3N0R6</accession>
<name>A0AAD3N0R6_LATJO</name>
<evidence type="ECO:0000313" key="14">
    <source>
        <dbReference type="Proteomes" id="UP001279410"/>
    </source>
</evidence>
<protein>
    <submittedName>
        <fullName evidence="13">Nephrin</fullName>
    </submittedName>
</protein>
<evidence type="ECO:0000256" key="2">
    <source>
        <dbReference type="ARBA" id="ARBA00008637"/>
    </source>
</evidence>
<comment type="subcellular location">
    <subcellularLocation>
        <location evidence="1">Membrane</location>
        <topology evidence="1">Single-pass type I membrane protein</topology>
    </subcellularLocation>
</comment>
<dbReference type="Gene3D" id="2.60.40.10">
    <property type="entry name" value="Immunoglobulins"/>
    <property type="match status" value="1"/>
</dbReference>
<dbReference type="GO" id="GO:0005911">
    <property type="term" value="C:cell-cell junction"/>
    <property type="evidence" value="ECO:0007669"/>
    <property type="project" value="TreeGrafter"/>
</dbReference>
<feature type="non-terminal residue" evidence="13">
    <location>
        <position position="279"/>
    </location>
</feature>
<organism evidence="13 14">
    <name type="scientific">Lates japonicus</name>
    <name type="common">Japanese lates</name>
    <dbReference type="NCBI Taxonomy" id="270547"/>
    <lineage>
        <taxon>Eukaryota</taxon>
        <taxon>Metazoa</taxon>
        <taxon>Chordata</taxon>
        <taxon>Craniata</taxon>
        <taxon>Vertebrata</taxon>
        <taxon>Euteleostomi</taxon>
        <taxon>Actinopterygii</taxon>
        <taxon>Neopterygii</taxon>
        <taxon>Teleostei</taxon>
        <taxon>Neoteleostei</taxon>
        <taxon>Acanthomorphata</taxon>
        <taxon>Carangaria</taxon>
        <taxon>Carangaria incertae sedis</taxon>
        <taxon>Centropomidae</taxon>
        <taxon>Lates</taxon>
    </lineage>
</organism>
<evidence type="ECO:0000313" key="13">
    <source>
        <dbReference type="EMBL" id="GLD63536.1"/>
    </source>
</evidence>
<dbReference type="PANTHER" id="PTHR11640">
    <property type="entry name" value="NEPHRIN"/>
    <property type="match status" value="1"/>
</dbReference>